<evidence type="ECO:0000256" key="7">
    <source>
        <dbReference type="ARBA" id="ARBA00022833"/>
    </source>
</evidence>
<sequence length="134" mass="15779">MCLPKQMGKSKDDGNFANKEAYQRINFLYQAAYLSLTRSPADLSLCKFYINIMKTIAKRLVLRLHPSMKRNFCRRCCVLLVPGVSATVRTTGKREKHTVITCLECKNIKRYLWRESHKLWADHPELWLKREECI</sequence>
<evidence type="ECO:0000313" key="10">
    <source>
        <dbReference type="Proteomes" id="UP000242188"/>
    </source>
</evidence>
<comment type="caution">
    <text evidence="9">The sequence shown here is derived from an EMBL/GenBank/DDBJ whole genome shotgun (WGS) entry which is preliminary data.</text>
</comment>
<keyword evidence="10" id="KW-1185">Reference proteome</keyword>
<protein>
    <submittedName>
        <fullName evidence="9">Ribonuclease P protein subunit p21</fullName>
    </submittedName>
</protein>
<name>A0A210QBJ4_MIZYE</name>
<dbReference type="InterPro" id="IPR016432">
    <property type="entry name" value="RNP4"/>
</dbReference>
<dbReference type="Pfam" id="PF04032">
    <property type="entry name" value="Rpr2"/>
    <property type="match status" value="1"/>
</dbReference>
<dbReference type="InterPro" id="IPR007175">
    <property type="entry name" value="Rpr2/Snm1/Rpp21"/>
</dbReference>
<dbReference type="PANTHER" id="PTHR14742:SF0">
    <property type="entry name" value="RIBONUCLEASE P PROTEIN SUBUNIT P21"/>
    <property type="match status" value="1"/>
</dbReference>
<evidence type="ECO:0000256" key="4">
    <source>
        <dbReference type="ARBA" id="ARBA00022723"/>
    </source>
</evidence>
<dbReference type="AlphaFoldDB" id="A0A210QBJ4"/>
<accession>A0A210QBJ4</accession>
<keyword evidence="5" id="KW-0255">Endonuclease</keyword>
<dbReference type="GO" id="GO:0005655">
    <property type="term" value="C:nucleolar ribonuclease P complex"/>
    <property type="evidence" value="ECO:0007669"/>
    <property type="project" value="TreeGrafter"/>
</dbReference>
<keyword evidence="2" id="KW-0819">tRNA processing</keyword>
<evidence type="ECO:0000313" key="9">
    <source>
        <dbReference type="EMBL" id="OWF46099.1"/>
    </source>
</evidence>
<evidence type="ECO:0000256" key="3">
    <source>
        <dbReference type="ARBA" id="ARBA00022722"/>
    </source>
</evidence>
<keyword evidence="7" id="KW-0862">Zinc</keyword>
<dbReference type="GO" id="GO:0001682">
    <property type="term" value="P:tRNA 5'-leader removal"/>
    <property type="evidence" value="ECO:0007669"/>
    <property type="project" value="InterPro"/>
</dbReference>
<organism evidence="9 10">
    <name type="scientific">Mizuhopecten yessoensis</name>
    <name type="common">Japanese scallop</name>
    <name type="synonym">Patinopecten yessoensis</name>
    <dbReference type="NCBI Taxonomy" id="6573"/>
    <lineage>
        <taxon>Eukaryota</taxon>
        <taxon>Metazoa</taxon>
        <taxon>Spiralia</taxon>
        <taxon>Lophotrochozoa</taxon>
        <taxon>Mollusca</taxon>
        <taxon>Bivalvia</taxon>
        <taxon>Autobranchia</taxon>
        <taxon>Pteriomorphia</taxon>
        <taxon>Pectinida</taxon>
        <taxon>Pectinoidea</taxon>
        <taxon>Pectinidae</taxon>
        <taxon>Mizuhopecten</taxon>
    </lineage>
</organism>
<dbReference type="GO" id="GO:0046872">
    <property type="term" value="F:metal ion binding"/>
    <property type="evidence" value="ECO:0007669"/>
    <property type="project" value="UniProtKB-KW"/>
</dbReference>
<dbReference type="STRING" id="6573.A0A210QBJ4"/>
<gene>
    <name evidence="9" type="ORF">KP79_PYT05381</name>
</gene>
<evidence type="ECO:0000256" key="1">
    <source>
        <dbReference type="ARBA" id="ARBA00022490"/>
    </source>
</evidence>
<reference evidence="9 10" key="1">
    <citation type="journal article" date="2017" name="Nat. Ecol. Evol.">
        <title>Scallop genome provides insights into evolution of bilaterian karyotype and development.</title>
        <authorList>
            <person name="Wang S."/>
            <person name="Zhang J."/>
            <person name="Jiao W."/>
            <person name="Li J."/>
            <person name="Xun X."/>
            <person name="Sun Y."/>
            <person name="Guo X."/>
            <person name="Huan P."/>
            <person name="Dong B."/>
            <person name="Zhang L."/>
            <person name="Hu X."/>
            <person name="Sun X."/>
            <person name="Wang J."/>
            <person name="Zhao C."/>
            <person name="Wang Y."/>
            <person name="Wang D."/>
            <person name="Huang X."/>
            <person name="Wang R."/>
            <person name="Lv J."/>
            <person name="Li Y."/>
            <person name="Zhang Z."/>
            <person name="Liu B."/>
            <person name="Lu W."/>
            <person name="Hui Y."/>
            <person name="Liang J."/>
            <person name="Zhou Z."/>
            <person name="Hou R."/>
            <person name="Li X."/>
            <person name="Liu Y."/>
            <person name="Li H."/>
            <person name="Ning X."/>
            <person name="Lin Y."/>
            <person name="Zhao L."/>
            <person name="Xing Q."/>
            <person name="Dou J."/>
            <person name="Li Y."/>
            <person name="Mao J."/>
            <person name="Guo H."/>
            <person name="Dou H."/>
            <person name="Li T."/>
            <person name="Mu C."/>
            <person name="Jiang W."/>
            <person name="Fu Q."/>
            <person name="Fu X."/>
            <person name="Miao Y."/>
            <person name="Liu J."/>
            <person name="Yu Q."/>
            <person name="Li R."/>
            <person name="Liao H."/>
            <person name="Li X."/>
            <person name="Kong Y."/>
            <person name="Jiang Z."/>
            <person name="Chourrout D."/>
            <person name="Li R."/>
            <person name="Bao Z."/>
        </authorList>
    </citation>
    <scope>NUCLEOTIDE SEQUENCE [LARGE SCALE GENOMIC DNA]</scope>
    <source>
        <strain evidence="9 10">PY_sf001</strain>
    </source>
</reference>
<dbReference type="GO" id="GO:0016787">
    <property type="term" value="F:hydrolase activity"/>
    <property type="evidence" value="ECO:0007669"/>
    <property type="project" value="UniProtKB-KW"/>
</dbReference>
<dbReference type="Proteomes" id="UP000242188">
    <property type="component" value="Unassembled WGS sequence"/>
</dbReference>
<comment type="similarity">
    <text evidence="8">Belongs to the eukaryotic/archaeal RNase P protein component 4 family.</text>
</comment>
<dbReference type="Gene3D" id="6.20.50.20">
    <property type="match status" value="1"/>
</dbReference>
<keyword evidence="1" id="KW-0963">Cytoplasm</keyword>
<keyword evidence="3" id="KW-0540">Nuclease</keyword>
<dbReference type="OrthoDB" id="128536at2759"/>
<evidence type="ECO:0000256" key="6">
    <source>
        <dbReference type="ARBA" id="ARBA00022801"/>
    </source>
</evidence>
<dbReference type="HAMAP" id="MF_00757">
    <property type="entry name" value="RNase_P_4"/>
    <property type="match status" value="1"/>
</dbReference>
<dbReference type="EMBL" id="NEDP02004280">
    <property type="protein sequence ID" value="OWF46099.1"/>
    <property type="molecule type" value="Genomic_DNA"/>
</dbReference>
<dbReference type="GO" id="GO:0004519">
    <property type="term" value="F:endonuclease activity"/>
    <property type="evidence" value="ECO:0007669"/>
    <property type="project" value="UniProtKB-KW"/>
</dbReference>
<evidence type="ECO:0000256" key="2">
    <source>
        <dbReference type="ARBA" id="ARBA00022694"/>
    </source>
</evidence>
<keyword evidence="6" id="KW-0378">Hydrolase</keyword>
<evidence type="ECO:0000256" key="8">
    <source>
        <dbReference type="ARBA" id="ARBA00038402"/>
    </source>
</evidence>
<dbReference type="PANTHER" id="PTHR14742">
    <property type="entry name" value="RIBONUCLEASE P SUBUNIT P21"/>
    <property type="match status" value="1"/>
</dbReference>
<proteinExistence type="inferred from homology"/>
<keyword evidence="4" id="KW-0479">Metal-binding</keyword>
<evidence type="ECO:0000256" key="5">
    <source>
        <dbReference type="ARBA" id="ARBA00022759"/>
    </source>
</evidence>